<dbReference type="Gene3D" id="1.20.120.340">
    <property type="entry name" value="Flagellar protein FliS"/>
    <property type="match status" value="1"/>
</dbReference>
<dbReference type="Pfam" id="PF02561">
    <property type="entry name" value="FliS"/>
    <property type="match status" value="1"/>
</dbReference>
<dbReference type="Proteomes" id="UP001165413">
    <property type="component" value="Unassembled WGS sequence"/>
</dbReference>
<comment type="similarity">
    <text evidence="2 6">Belongs to the FliS family.</text>
</comment>
<reference evidence="7" key="1">
    <citation type="submission" date="2022-07" db="EMBL/GenBank/DDBJ databases">
        <title>Characterization of the Novel Bacterium Alteromonas immobilis LMIT006 and Alteromonas gregis LMIT007.</title>
        <authorList>
            <person name="Lin X."/>
        </authorList>
    </citation>
    <scope>NUCLEOTIDE SEQUENCE</scope>
    <source>
        <strain evidence="7">LMIT007</strain>
    </source>
</reference>
<keyword evidence="5" id="KW-0143">Chaperone</keyword>
<dbReference type="GO" id="GO:0044780">
    <property type="term" value="P:bacterial-type flagellum assembly"/>
    <property type="evidence" value="ECO:0007669"/>
    <property type="project" value="InterPro"/>
</dbReference>
<keyword evidence="8" id="KW-1185">Reference proteome</keyword>
<dbReference type="NCBIfam" id="TIGR00208">
    <property type="entry name" value="fliS"/>
    <property type="match status" value="1"/>
</dbReference>
<evidence type="ECO:0000313" key="7">
    <source>
        <dbReference type="EMBL" id="MCP3427816.1"/>
    </source>
</evidence>
<keyword evidence="3 6" id="KW-0963">Cytoplasm</keyword>
<comment type="caution">
    <text evidence="7">The sequence shown here is derived from an EMBL/GenBank/DDBJ whole genome shotgun (WGS) entry which is preliminary data.</text>
</comment>
<name>A0AA41WZZ0_9ALTE</name>
<evidence type="ECO:0000313" key="8">
    <source>
        <dbReference type="Proteomes" id="UP001165413"/>
    </source>
</evidence>
<evidence type="ECO:0000256" key="2">
    <source>
        <dbReference type="ARBA" id="ARBA00008787"/>
    </source>
</evidence>
<dbReference type="SUPFAM" id="SSF101116">
    <property type="entry name" value="Flagellar export chaperone FliS"/>
    <property type="match status" value="1"/>
</dbReference>
<sequence>MSYKAINAYQKDSLKQQLVNADPHKLTLMLMSGAIDRLAYAKGAIDRTDLVAKSEYLSKATAIIINLRDTVDIDVSPEFGSNIVALYNYMLELINQANIENSTSEISDVIGLLAPIRDAWASIPKSEIESAYQSKSA</sequence>
<proteinExistence type="inferred from homology"/>
<keyword evidence="7" id="KW-0969">Cilium</keyword>
<evidence type="ECO:0000256" key="4">
    <source>
        <dbReference type="ARBA" id="ARBA00022795"/>
    </source>
</evidence>
<dbReference type="RefSeq" id="WP_254098536.1">
    <property type="nucleotide sequence ID" value="NZ_JANATA010000002.1"/>
</dbReference>
<dbReference type="CDD" id="cd16098">
    <property type="entry name" value="FliS"/>
    <property type="match status" value="1"/>
</dbReference>
<comment type="subcellular location">
    <subcellularLocation>
        <location evidence="1 6">Cytoplasm</location>
        <location evidence="1 6">Cytosol</location>
    </subcellularLocation>
</comment>
<keyword evidence="7" id="KW-0966">Cell projection</keyword>
<dbReference type="InterPro" id="IPR036584">
    <property type="entry name" value="FliS_sf"/>
</dbReference>
<dbReference type="GO" id="GO:0005829">
    <property type="term" value="C:cytosol"/>
    <property type="evidence" value="ECO:0007669"/>
    <property type="project" value="UniProtKB-SubCell"/>
</dbReference>
<accession>A0AA41WZZ0</accession>
<evidence type="ECO:0000256" key="1">
    <source>
        <dbReference type="ARBA" id="ARBA00004514"/>
    </source>
</evidence>
<protein>
    <recommendedName>
        <fullName evidence="6">Flagellar secretion chaperone FliS</fullName>
    </recommendedName>
</protein>
<dbReference type="PANTHER" id="PTHR34773:SF1">
    <property type="entry name" value="FLAGELLAR SECRETION CHAPERONE FLIS"/>
    <property type="match status" value="1"/>
</dbReference>
<dbReference type="InterPro" id="IPR003713">
    <property type="entry name" value="FliS"/>
</dbReference>
<evidence type="ECO:0000256" key="3">
    <source>
        <dbReference type="ARBA" id="ARBA00022490"/>
    </source>
</evidence>
<keyword evidence="7" id="KW-0282">Flagellum</keyword>
<gene>
    <name evidence="7" type="primary">fliS</name>
    <name evidence="7" type="ORF">NLF92_02530</name>
</gene>
<dbReference type="EMBL" id="JANATA010000002">
    <property type="protein sequence ID" value="MCP3427816.1"/>
    <property type="molecule type" value="Genomic_DNA"/>
</dbReference>
<dbReference type="PIRSF" id="PIRSF039090">
    <property type="entry name" value="Flis"/>
    <property type="match status" value="1"/>
</dbReference>
<dbReference type="AlphaFoldDB" id="A0AA41WZZ0"/>
<dbReference type="PANTHER" id="PTHR34773">
    <property type="entry name" value="FLAGELLAR SECRETION CHAPERONE FLIS"/>
    <property type="match status" value="1"/>
</dbReference>
<dbReference type="GO" id="GO:0071973">
    <property type="term" value="P:bacterial-type flagellum-dependent cell motility"/>
    <property type="evidence" value="ECO:0007669"/>
    <property type="project" value="TreeGrafter"/>
</dbReference>
<evidence type="ECO:0000256" key="5">
    <source>
        <dbReference type="ARBA" id="ARBA00023186"/>
    </source>
</evidence>
<keyword evidence="4 6" id="KW-1005">Bacterial flagellum biogenesis</keyword>
<organism evidence="7 8">
    <name type="scientific">Opacimonas viscosa</name>
    <dbReference type="NCBI Taxonomy" id="2961944"/>
    <lineage>
        <taxon>Bacteria</taxon>
        <taxon>Pseudomonadati</taxon>
        <taxon>Pseudomonadota</taxon>
        <taxon>Gammaproteobacteria</taxon>
        <taxon>Alteromonadales</taxon>
        <taxon>Alteromonadaceae</taxon>
        <taxon>Opacimonas</taxon>
    </lineage>
</organism>
<evidence type="ECO:0000256" key="6">
    <source>
        <dbReference type="PIRNR" id="PIRNR039090"/>
    </source>
</evidence>